<protein>
    <submittedName>
        <fullName evidence="2">NAD(P)H-dependent FAD/FMN reductase</fullName>
        <ecNumber evidence="2">1.5.1.45</ecNumber>
    </submittedName>
</protein>
<keyword evidence="2" id="KW-0560">Oxidoreductase</keyword>
<dbReference type="InterPro" id="IPR005025">
    <property type="entry name" value="FMN_Rdtase-like_dom"/>
</dbReference>
<dbReference type="GO" id="GO:0010181">
    <property type="term" value="F:FMN binding"/>
    <property type="evidence" value="ECO:0007669"/>
    <property type="project" value="TreeGrafter"/>
</dbReference>
<dbReference type="InterPro" id="IPR029039">
    <property type="entry name" value="Flavoprotein-like_sf"/>
</dbReference>
<dbReference type="PANTHER" id="PTHR30543">
    <property type="entry name" value="CHROMATE REDUCTASE"/>
    <property type="match status" value="1"/>
</dbReference>
<dbReference type="KEGG" id="obg:Verru16b_03068"/>
<keyword evidence="3" id="KW-1185">Reference proteome</keyword>
<dbReference type="Proteomes" id="UP000095228">
    <property type="component" value="Chromosome"/>
</dbReference>
<dbReference type="Gene3D" id="3.40.50.360">
    <property type="match status" value="1"/>
</dbReference>
<dbReference type="STRING" id="1838286.Verru16b_03068"/>
<sequence>MILVLSASLGSESNSRLLAQEAVRQLLSEGIEAELIDLRDHPLPPCDGESAYGHPGVAPLRARIMAAEALIVATPIYNYDVNSALKNAIELTGKAWENKPVAFLCAAGGKSSYMAIMALANSLMLDFRCLIVPRFVYATGGDFAEGRVVNPEQVRRIGQLVEATVRLTKLPPLT</sequence>
<reference evidence="2 3" key="1">
    <citation type="submission" date="2016-06" db="EMBL/GenBank/DDBJ databases">
        <title>Three novel species with peptidoglycan cell walls form the new genus Lacunisphaera gen. nov. in the family Opitutaceae of the verrucomicrobial subdivision 4.</title>
        <authorList>
            <person name="Rast P."/>
            <person name="Gloeckner I."/>
            <person name="Jogler M."/>
            <person name="Boedeker C."/>
            <person name="Jeske O."/>
            <person name="Wiegand S."/>
            <person name="Reinhardt R."/>
            <person name="Schumann P."/>
            <person name="Rohde M."/>
            <person name="Spring S."/>
            <person name="Gloeckner F.O."/>
            <person name="Jogler C."/>
        </authorList>
    </citation>
    <scope>NUCLEOTIDE SEQUENCE [LARGE SCALE GENOMIC DNA]</scope>
    <source>
        <strain evidence="2 3">IG16b</strain>
    </source>
</reference>
<dbReference type="InterPro" id="IPR050712">
    <property type="entry name" value="NAD(P)H-dep_reductase"/>
</dbReference>
<dbReference type="GO" id="GO:0005829">
    <property type="term" value="C:cytosol"/>
    <property type="evidence" value="ECO:0007669"/>
    <property type="project" value="TreeGrafter"/>
</dbReference>
<dbReference type="AlphaFoldDB" id="A0A1D8AYM2"/>
<dbReference type="EMBL" id="CP016094">
    <property type="protein sequence ID" value="AOS45977.1"/>
    <property type="molecule type" value="Genomic_DNA"/>
</dbReference>
<evidence type="ECO:0000259" key="1">
    <source>
        <dbReference type="Pfam" id="PF03358"/>
    </source>
</evidence>
<evidence type="ECO:0000313" key="2">
    <source>
        <dbReference type="EMBL" id="AOS45977.1"/>
    </source>
</evidence>
<dbReference type="PANTHER" id="PTHR30543:SF28">
    <property type="entry name" value="NADPH-DEPENDENT FMN REDUCTASE-LIKE DOMAIN-CONTAINING PROTEIN"/>
    <property type="match status" value="1"/>
</dbReference>
<proteinExistence type="predicted"/>
<accession>A0A1D8AYM2</accession>
<organism evidence="2 3">
    <name type="scientific">Lacunisphaera limnophila</name>
    <dbReference type="NCBI Taxonomy" id="1838286"/>
    <lineage>
        <taxon>Bacteria</taxon>
        <taxon>Pseudomonadati</taxon>
        <taxon>Verrucomicrobiota</taxon>
        <taxon>Opitutia</taxon>
        <taxon>Opitutales</taxon>
        <taxon>Opitutaceae</taxon>
        <taxon>Lacunisphaera</taxon>
    </lineage>
</organism>
<dbReference type="RefSeq" id="WP_069963079.1">
    <property type="nucleotide sequence ID" value="NZ_CP016094.1"/>
</dbReference>
<name>A0A1D8AYM2_9BACT</name>
<evidence type="ECO:0000313" key="3">
    <source>
        <dbReference type="Proteomes" id="UP000095228"/>
    </source>
</evidence>
<gene>
    <name evidence="2" type="ORF">Verru16b_03068</name>
</gene>
<dbReference type="Pfam" id="PF03358">
    <property type="entry name" value="FMN_red"/>
    <property type="match status" value="1"/>
</dbReference>
<feature type="domain" description="NADPH-dependent FMN reductase-like" evidence="1">
    <location>
        <begin position="2"/>
        <end position="139"/>
    </location>
</feature>
<dbReference type="EC" id="1.5.1.45" evidence="2"/>
<dbReference type="OrthoDB" id="9814010at2"/>
<dbReference type="SUPFAM" id="SSF52218">
    <property type="entry name" value="Flavoproteins"/>
    <property type="match status" value="1"/>
</dbReference>
<dbReference type="GO" id="GO:0016491">
    <property type="term" value="F:oxidoreductase activity"/>
    <property type="evidence" value="ECO:0007669"/>
    <property type="project" value="UniProtKB-KW"/>
</dbReference>